<accession>A0A2P2NNB6</accession>
<dbReference type="EMBL" id="GGEC01063451">
    <property type="protein sequence ID" value="MBX43935.1"/>
    <property type="molecule type" value="Transcribed_RNA"/>
</dbReference>
<proteinExistence type="predicted"/>
<keyword evidence="1" id="KW-0812">Transmembrane</keyword>
<feature type="transmembrane region" description="Helical" evidence="1">
    <location>
        <begin position="27"/>
        <end position="45"/>
    </location>
</feature>
<evidence type="ECO:0000256" key="1">
    <source>
        <dbReference type="SAM" id="Phobius"/>
    </source>
</evidence>
<keyword evidence="1" id="KW-0472">Membrane</keyword>
<keyword evidence="1" id="KW-1133">Transmembrane helix</keyword>
<protein>
    <submittedName>
        <fullName evidence="2">Uncharacterized protein</fullName>
    </submittedName>
</protein>
<sequence>MTHNSLKLKATIILSIYRYINSNELRTLRLFTLLFTLLFVLNHKLKKASDKNMYINKGK</sequence>
<evidence type="ECO:0000313" key="2">
    <source>
        <dbReference type="EMBL" id="MBX43935.1"/>
    </source>
</evidence>
<name>A0A2P2NNB6_RHIMU</name>
<organism evidence="2">
    <name type="scientific">Rhizophora mucronata</name>
    <name type="common">Asiatic mangrove</name>
    <dbReference type="NCBI Taxonomy" id="61149"/>
    <lineage>
        <taxon>Eukaryota</taxon>
        <taxon>Viridiplantae</taxon>
        <taxon>Streptophyta</taxon>
        <taxon>Embryophyta</taxon>
        <taxon>Tracheophyta</taxon>
        <taxon>Spermatophyta</taxon>
        <taxon>Magnoliopsida</taxon>
        <taxon>eudicotyledons</taxon>
        <taxon>Gunneridae</taxon>
        <taxon>Pentapetalae</taxon>
        <taxon>rosids</taxon>
        <taxon>fabids</taxon>
        <taxon>Malpighiales</taxon>
        <taxon>Rhizophoraceae</taxon>
        <taxon>Rhizophora</taxon>
    </lineage>
</organism>
<dbReference type="AlphaFoldDB" id="A0A2P2NNB6"/>
<reference evidence="2" key="1">
    <citation type="submission" date="2018-02" db="EMBL/GenBank/DDBJ databases">
        <title>Rhizophora mucronata_Transcriptome.</title>
        <authorList>
            <person name="Meera S.P."/>
            <person name="Sreeshan A."/>
            <person name="Augustine A."/>
        </authorList>
    </citation>
    <scope>NUCLEOTIDE SEQUENCE</scope>
    <source>
        <tissue evidence="2">Leaf</tissue>
    </source>
</reference>